<dbReference type="RefSeq" id="WP_115268667.1">
    <property type="nucleotide sequence ID" value="NZ_JBNPNB010000025.1"/>
</dbReference>
<accession>A0A380K6F7</accession>
<dbReference type="EMBL" id="UHFN01000007">
    <property type="protein sequence ID" value="SUN60488.1"/>
    <property type="molecule type" value="Genomic_DNA"/>
</dbReference>
<dbReference type="InterPro" id="IPR000223">
    <property type="entry name" value="Pept_S26A_signal_pept_1"/>
</dbReference>
<dbReference type="GO" id="GO:0005886">
    <property type="term" value="C:plasma membrane"/>
    <property type="evidence" value="ECO:0007669"/>
    <property type="project" value="UniProtKB-SubCell"/>
</dbReference>
<keyword evidence="3 5" id="KW-0378">Hydrolase</keyword>
<keyword evidence="3" id="KW-1133">Transmembrane helix</keyword>
<dbReference type="AlphaFoldDB" id="A0A380K6F7"/>
<dbReference type="Pfam" id="PF10502">
    <property type="entry name" value="Peptidase_S26"/>
    <property type="match status" value="1"/>
</dbReference>
<evidence type="ECO:0000259" key="4">
    <source>
        <dbReference type="Pfam" id="PF10502"/>
    </source>
</evidence>
<dbReference type="PANTHER" id="PTHR43390">
    <property type="entry name" value="SIGNAL PEPTIDASE I"/>
    <property type="match status" value="1"/>
</dbReference>
<reference evidence="5 6" key="1">
    <citation type="submission" date="2018-06" db="EMBL/GenBank/DDBJ databases">
        <authorList>
            <consortium name="Pathogen Informatics"/>
            <person name="Doyle S."/>
        </authorList>
    </citation>
    <scope>NUCLEOTIDE SEQUENCE [LARGE SCALE GENOMIC DNA]</scope>
    <source>
        <strain evidence="5 6">NCTC12224</strain>
    </source>
</reference>
<dbReference type="Proteomes" id="UP000254924">
    <property type="component" value="Unassembled WGS sequence"/>
</dbReference>
<evidence type="ECO:0000256" key="3">
    <source>
        <dbReference type="RuleBase" id="RU362042"/>
    </source>
</evidence>
<dbReference type="SUPFAM" id="SSF51306">
    <property type="entry name" value="LexA/Signal peptidase"/>
    <property type="match status" value="1"/>
</dbReference>
<dbReference type="CDD" id="cd06530">
    <property type="entry name" value="S26_SPase_I"/>
    <property type="match status" value="1"/>
</dbReference>
<comment type="similarity">
    <text evidence="2 3">Belongs to the peptidase S26 family.</text>
</comment>
<keyword evidence="3" id="KW-0472">Membrane</keyword>
<dbReference type="OrthoDB" id="9802919at2"/>
<comment type="subcellular location">
    <subcellularLocation>
        <location evidence="1">Cell membrane</location>
        <topology evidence="1">Single-pass type II membrane protein</topology>
    </subcellularLocation>
    <subcellularLocation>
        <location evidence="3">Membrane</location>
        <topology evidence="3">Single-pass type II membrane protein</topology>
    </subcellularLocation>
</comment>
<dbReference type="PRINTS" id="PR00727">
    <property type="entry name" value="LEADERPTASE"/>
</dbReference>
<dbReference type="GeneID" id="78356342"/>
<dbReference type="GO" id="GO:0009003">
    <property type="term" value="F:signal peptidase activity"/>
    <property type="evidence" value="ECO:0007669"/>
    <property type="project" value="UniProtKB-EC"/>
</dbReference>
<keyword evidence="6" id="KW-1185">Reference proteome</keyword>
<gene>
    <name evidence="5" type="primary">sipA</name>
    <name evidence="5" type="ORF">NCTC12224_00908</name>
</gene>
<sequence>MTFKRKQRLKKQRSPLLADLLYLLRKLLLIAVVLASLYVFLFGLVRYQGTDMKPAIKDGDLVAYYRLDKSYQVGDLLAYGYKSKTYIGRVVASGGDVVDITDKGLLVNGSLQQENNIYTDTLLYEEGLSFPITVPKDHIFVLGDNREQALDSRVVGAIPSQKTYGKVVMLMRRRNF</sequence>
<dbReference type="EC" id="3.4.21.89" evidence="3"/>
<dbReference type="InterPro" id="IPR036286">
    <property type="entry name" value="LexA/Signal_pep-like_sf"/>
</dbReference>
<dbReference type="NCBIfam" id="TIGR02227">
    <property type="entry name" value="sigpep_I_bact"/>
    <property type="match status" value="1"/>
</dbReference>
<evidence type="ECO:0000256" key="2">
    <source>
        <dbReference type="ARBA" id="ARBA00009370"/>
    </source>
</evidence>
<dbReference type="GO" id="GO:0006465">
    <property type="term" value="P:signal peptide processing"/>
    <property type="evidence" value="ECO:0007669"/>
    <property type="project" value="InterPro"/>
</dbReference>
<keyword evidence="3" id="KW-0812">Transmembrane</keyword>
<evidence type="ECO:0000313" key="6">
    <source>
        <dbReference type="Proteomes" id="UP000254924"/>
    </source>
</evidence>
<dbReference type="PANTHER" id="PTHR43390:SF1">
    <property type="entry name" value="CHLOROPLAST PROCESSING PEPTIDASE"/>
    <property type="match status" value="1"/>
</dbReference>
<proteinExistence type="inferred from homology"/>
<evidence type="ECO:0000256" key="1">
    <source>
        <dbReference type="ARBA" id="ARBA00004401"/>
    </source>
</evidence>
<protein>
    <recommendedName>
        <fullName evidence="3">Signal peptidase I</fullName>
        <ecNumber evidence="3">3.4.21.89</ecNumber>
    </recommendedName>
</protein>
<dbReference type="Gene3D" id="2.10.109.10">
    <property type="entry name" value="Umud Fragment, subunit A"/>
    <property type="match status" value="1"/>
</dbReference>
<evidence type="ECO:0000313" key="5">
    <source>
        <dbReference type="EMBL" id="SUN60488.1"/>
    </source>
</evidence>
<comment type="catalytic activity">
    <reaction evidence="3">
        <text>Cleavage of hydrophobic, N-terminal signal or leader sequences from secreted and periplasmic proteins.</text>
        <dbReference type="EC" id="3.4.21.89"/>
    </reaction>
</comment>
<feature type="transmembrane region" description="Helical" evidence="3">
    <location>
        <begin position="20"/>
        <end position="45"/>
    </location>
</feature>
<feature type="domain" description="Peptidase S26" evidence="4">
    <location>
        <begin position="25"/>
        <end position="170"/>
    </location>
</feature>
<keyword evidence="3" id="KW-0645">Protease</keyword>
<dbReference type="InterPro" id="IPR019533">
    <property type="entry name" value="Peptidase_S26"/>
</dbReference>
<organism evidence="5 6">
    <name type="scientific">Streptococcus hyointestinalis</name>
    <dbReference type="NCBI Taxonomy" id="1337"/>
    <lineage>
        <taxon>Bacteria</taxon>
        <taxon>Bacillati</taxon>
        <taxon>Bacillota</taxon>
        <taxon>Bacilli</taxon>
        <taxon>Lactobacillales</taxon>
        <taxon>Streptococcaceae</taxon>
        <taxon>Streptococcus</taxon>
    </lineage>
</organism>
<dbReference type="GO" id="GO:0004252">
    <property type="term" value="F:serine-type endopeptidase activity"/>
    <property type="evidence" value="ECO:0007669"/>
    <property type="project" value="InterPro"/>
</dbReference>
<name>A0A380K6F7_9STRE</name>